<reference evidence="1" key="1">
    <citation type="journal article" date="2020" name="mSystems">
        <title>Genome- and Community-Level Interaction Insights into Carbon Utilization and Element Cycling Functions of Hydrothermarchaeota in Hydrothermal Sediment.</title>
        <authorList>
            <person name="Zhou Z."/>
            <person name="Liu Y."/>
            <person name="Xu W."/>
            <person name="Pan J."/>
            <person name="Luo Z.H."/>
            <person name="Li M."/>
        </authorList>
    </citation>
    <scope>NUCLEOTIDE SEQUENCE [LARGE SCALE GENOMIC DNA]</scope>
    <source>
        <strain evidence="1">SpSt-776</strain>
    </source>
</reference>
<dbReference type="SUPFAM" id="SSF50494">
    <property type="entry name" value="Trypsin-like serine proteases"/>
    <property type="match status" value="1"/>
</dbReference>
<gene>
    <name evidence="1" type="ORF">ENV62_09965</name>
</gene>
<dbReference type="InterPro" id="IPR043504">
    <property type="entry name" value="Peptidase_S1_PA_chymotrypsin"/>
</dbReference>
<proteinExistence type="predicted"/>
<accession>A0A7C3SLZ2</accession>
<comment type="caution">
    <text evidence="1">The sequence shown here is derived from an EMBL/GenBank/DDBJ whole genome shotgun (WGS) entry which is preliminary data.</text>
</comment>
<evidence type="ECO:0008006" key="2">
    <source>
        <dbReference type="Google" id="ProtNLM"/>
    </source>
</evidence>
<dbReference type="AlphaFoldDB" id="A0A7C3SLZ2"/>
<dbReference type="Gene3D" id="2.40.10.10">
    <property type="entry name" value="Trypsin-like serine proteases"/>
    <property type="match status" value="1"/>
</dbReference>
<protein>
    <recommendedName>
        <fullName evidence="2">Serine protease</fullName>
    </recommendedName>
</protein>
<dbReference type="EMBL" id="DTHB01000053">
    <property type="protein sequence ID" value="HGB15545.1"/>
    <property type="molecule type" value="Genomic_DNA"/>
</dbReference>
<organism evidence="1">
    <name type="scientific">Desulfobacca acetoxidans</name>
    <dbReference type="NCBI Taxonomy" id="60893"/>
    <lineage>
        <taxon>Bacteria</taxon>
        <taxon>Pseudomonadati</taxon>
        <taxon>Thermodesulfobacteriota</taxon>
        <taxon>Desulfobaccia</taxon>
        <taxon>Desulfobaccales</taxon>
        <taxon>Desulfobaccaceae</taxon>
        <taxon>Desulfobacca</taxon>
    </lineage>
</organism>
<sequence>MKSFGFHRFGVLLGFLAAFSLLLILGGIFLGQTGEVNAKLAHEPEGFYQGPVTFGPDHPGLRAAMAVQNRHTPDLLRRPEVVGTAAGVNVEGVPAVLVFTKHKPTPGLIPEVLDGHPVVVQVTGEFRAMPAPFKALKIDPRTWFPRPVPIGVSTGNAQECSAGTIGARVKKGNQVFALSNNHVYARENEAEPGEEVLQPGLYDTQCIYQKDKVIGTLADYEDIDFSDSAANVIDAAIAQSHPNLLGNATPSNGYGMPRSKTADAEVGQRVQKYGRTTALTKGVVNAINATVKVGYSAGTALFVQQIVVYGRTPFIKAGDSGSLLVTDPNRNPVGLLFAGTADGKWAIANPIKPVLTRFGVTIDGEN</sequence>
<evidence type="ECO:0000313" key="1">
    <source>
        <dbReference type="EMBL" id="HGB15545.1"/>
    </source>
</evidence>
<dbReference type="InterPro" id="IPR009003">
    <property type="entry name" value="Peptidase_S1_PA"/>
</dbReference>
<name>A0A7C3SLZ2_9BACT</name>